<dbReference type="EMBL" id="CP033896">
    <property type="protein sequence ID" value="AZA13922.1"/>
    <property type="molecule type" value="Genomic_DNA"/>
</dbReference>
<dbReference type="Pfam" id="PF00892">
    <property type="entry name" value="EamA"/>
    <property type="match status" value="2"/>
</dbReference>
<feature type="transmembrane region" description="Helical" evidence="8">
    <location>
        <begin position="200"/>
        <end position="221"/>
    </location>
</feature>
<keyword evidence="7 8" id="KW-0472">Membrane</keyword>
<feature type="domain" description="EamA" evidence="9">
    <location>
        <begin position="2"/>
        <end position="132"/>
    </location>
</feature>
<dbReference type="PANTHER" id="PTHR22911">
    <property type="entry name" value="ACYL-MALONYL CONDENSING ENZYME-RELATED"/>
    <property type="match status" value="1"/>
</dbReference>
<feature type="transmembrane region" description="Helical" evidence="8">
    <location>
        <begin position="31"/>
        <end position="49"/>
    </location>
</feature>
<keyword evidence="5 8" id="KW-0812">Transmembrane</keyword>
<evidence type="ECO:0000313" key="11">
    <source>
        <dbReference type="Proteomes" id="UP000269019"/>
    </source>
</evidence>
<dbReference type="InterPro" id="IPR000620">
    <property type="entry name" value="EamA_dom"/>
</dbReference>
<keyword evidence="3" id="KW-0813">Transport</keyword>
<dbReference type="AlphaFoldDB" id="A0A3G6J7Y0"/>
<evidence type="ECO:0000256" key="1">
    <source>
        <dbReference type="ARBA" id="ARBA00004651"/>
    </source>
</evidence>
<dbReference type="Proteomes" id="UP000269019">
    <property type="component" value="Chromosome"/>
</dbReference>
<dbReference type="InterPro" id="IPR037185">
    <property type="entry name" value="EmrE-like"/>
</dbReference>
<dbReference type="SUPFAM" id="SSF103481">
    <property type="entry name" value="Multidrug resistance efflux transporter EmrE"/>
    <property type="match status" value="2"/>
</dbReference>
<keyword evidence="4" id="KW-1003">Cell membrane</keyword>
<evidence type="ECO:0000313" key="10">
    <source>
        <dbReference type="EMBL" id="AZA13922.1"/>
    </source>
</evidence>
<comment type="subcellular location">
    <subcellularLocation>
        <location evidence="1">Cell membrane</location>
        <topology evidence="1">Multi-pass membrane protein</topology>
    </subcellularLocation>
</comment>
<reference evidence="10 11" key="1">
    <citation type="submission" date="2018-11" db="EMBL/GenBank/DDBJ databases">
        <authorList>
            <person name="Kleinhagauer T."/>
            <person name="Glaeser S.P."/>
            <person name="Spergser J."/>
            <person name="Ruckert C."/>
            <person name="Kaempfer P."/>
            <person name="Busse H.-J."/>
        </authorList>
    </citation>
    <scope>NUCLEOTIDE SEQUENCE [LARGE SCALE GENOMIC DNA]</scope>
    <source>
        <strain evidence="10 11">200CH</strain>
    </source>
</reference>
<feature type="transmembrane region" description="Helical" evidence="8">
    <location>
        <begin position="88"/>
        <end position="110"/>
    </location>
</feature>
<feature type="domain" description="EamA" evidence="9">
    <location>
        <begin position="143"/>
        <end position="272"/>
    </location>
</feature>
<evidence type="ECO:0000256" key="4">
    <source>
        <dbReference type="ARBA" id="ARBA00022475"/>
    </source>
</evidence>
<sequence>MIYGLAAYLLWGAFPAYFPLLKPASPLEIMAHRIVWTCVVMAVVVVATKQAPALRRMSLRTWGWVSAAGVLIAANWVIYVLAVNTGHVAEAALGYFMNPLVAVMLGMVVLHERLRPAQQLSVGIATVAVLIMAIVGGNPPWIGLGLAFSFALYGLLKKQVKLPATVGLFAETLVLTPVALLYIVHLERSGAGTLVDHGQAHFWLLLSTGIVTAVPLLLFGLGAQRIPLSTIGMMQYMTPSMQMLWAVFVMGEQLTFIRWCGFIIIWISIAIYLADLTRAHRLRQRQLRLQEKVPSSRRFEANPTVED</sequence>
<feature type="transmembrane region" description="Helical" evidence="8">
    <location>
        <begin position="117"/>
        <end position="135"/>
    </location>
</feature>
<evidence type="ECO:0000259" key="9">
    <source>
        <dbReference type="Pfam" id="PF00892"/>
    </source>
</evidence>
<evidence type="ECO:0000256" key="3">
    <source>
        <dbReference type="ARBA" id="ARBA00022448"/>
    </source>
</evidence>
<evidence type="ECO:0000256" key="7">
    <source>
        <dbReference type="ARBA" id="ARBA00023136"/>
    </source>
</evidence>
<keyword evidence="6 8" id="KW-1133">Transmembrane helix</keyword>
<protein>
    <submittedName>
        <fullName evidence="10">EamA-like transporter family protein</fullName>
    </submittedName>
</protein>
<evidence type="ECO:0000256" key="8">
    <source>
        <dbReference type="SAM" id="Phobius"/>
    </source>
</evidence>
<evidence type="ECO:0000256" key="5">
    <source>
        <dbReference type="ARBA" id="ARBA00022692"/>
    </source>
</evidence>
<proteinExistence type="inferred from homology"/>
<gene>
    <name evidence="10" type="ORF">CCHOA_07650</name>
</gene>
<dbReference type="GO" id="GO:0005886">
    <property type="term" value="C:plasma membrane"/>
    <property type="evidence" value="ECO:0007669"/>
    <property type="project" value="UniProtKB-SubCell"/>
</dbReference>
<name>A0A3G6J7Y0_9CORY</name>
<evidence type="ECO:0000256" key="2">
    <source>
        <dbReference type="ARBA" id="ARBA00007362"/>
    </source>
</evidence>
<dbReference type="PANTHER" id="PTHR22911:SF137">
    <property type="entry name" value="SOLUTE CARRIER FAMILY 35 MEMBER G2-RELATED"/>
    <property type="match status" value="1"/>
</dbReference>
<dbReference type="KEGG" id="ccho:CCHOA_07650"/>
<dbReference type="InterPro" id="IPR004626">
    <property type="entry name" value="RarD"/>
</dbReference>
<organism evidence="10 11">
    <name type="scientific">Corynebacterium choanae</name>
    <dbReference type="NCBI Taxonomy" id="1862358"/>
    <lineage>
        <taxon>Bacteria</taxon>
        <taxon>Bacillati</taxon>
        <taxon>Actinomycetota</taxon>
        <taxon>Actinomycetes</taxon>
        <taxon>Mycobacteriales</taxon>
        <taxon>Corynebacteriaceae</taxon>
        <taxon>Corynebacterium</taxon>
    </lineage>
</organism>
<dbReference type="NCBIfam" id="TIGR00688">
    <property type="entry name" value="rarD"/>
    <property type="match status" value="1"/>
</dbReference>
<keyword evidence="11" id="KW-1185">Reference proteome</keyword>
<feature type="transmembrane region" description="Helical" evidence="8">
    <location>
        <begin position="168"/>
        <end position="185"/>
    </location>
</feature>
<feature type="transmembrane region" description="Helical" evidence="8">
    <location>
        <begin position="61"/>
        <end position="82"/>
    </location>
</feature>
<accession>A0A3G6J7Y0</accession>
<dbReference type="OrthoDB" id="369870at2"/>
<comment type="similarity">
    <text evidence="2">Belongs to the EamA transporter family.</text>
</comment>
<feature type="transmembrane region" description="Helical" evidence="8">
    <location>
        <begin position="256"/>
        <end position="274"/>
    </location>
</feature>
<dbReference type="RefSeq" id="WP_123928667.1">
    <property type="nucleotide sequence ID" value="NZ_CP033896.1"/>
</dbReference>
<evidence type="ECO:0000256" key="6">
    <source>
        <dbReference type="ARBA" id="ARBA00022989"/>
    </source>
</evidence>